<sequence length="201" mass="22271">MEYDPGREEKDLFLRRAFSRKAKDAPRQGRSIYIFLHSPGALPRSPTMKSEGLVPMEIPLGLIPRLMTKGESAWRKVKIEGSREKLPYGGPERLGHRNLDHLRAGKRKPPRPDQTRVSPPWSALIFSNSAGPHQGLFPPIPAASHVPISPGQAQLTKHLPSTKEAAVRPPKLSLSNAPGSKRQGLLFNYRGTSSFTPPLLR</sequence>
<protein>
    <submittedName>
        <fullName evidence="2">Uncharacterized protein</fullName>
    </submittedName>
</protein>
<feature type="region of interest" description="Disordered" evidence="1">
    <location>
        <begin position="156"/>
        <end position="184"/>
    </location>
</feature>
<feature type="compositionally biased region" description="Basic and acidic residues" evidence="1">
    <location>
        <begin position="93"/>
        <end position="103"/>
    </location>
</feature>
<organism evidence="2 3">
    <name type="scientific">Dipteronia dyeriana</name>
    <dbReference type="NCBI Taxonomy" id="168575"/>
    <lineage>
        <taxon>Eukaryota</taxon>
        <taxon>Viridiplantae</taxon>
        <taxon>Streptophyta</taxon>
        <taxon>Embryophyta</taxon>
        <taxon>Tracheophyta</taxon>
        <taxon>Spermatophyta</taxon>
        <taxon>Magnoliopsida</taxon>
        <taxon>eudicotyledons</taxon>
        <taxon>Gunneridae</taxon>
        <taxon>Pentapetalae</taxon>
        <taxon>rosids</taxon>
        <taxon>malvids</taxon>
        <taxon>Sapindales</taxon>
        <taxon>Sapindaceae</taxon>
        <taxon>Hippocastanoideae</taxon>
        <taxon>Acereae</taxon>
        <taxon>Dipteronia</taxon>
    </lineage>
</organism>
<proteinExistence type="predicted"/>
<name>A0AAE0CP30_9ROSI</name>
<feature type="region of interest" description="Disordered" evidence="1">
    <location>
        <begin position="84"/>
        <end position="118"/>
    </location>
</feature>
<comment type="caution">
    <text evidence="2">The sequence shown here is derived from an EMBL/GenBank/DDBJ whole genome shotgun (WGS) entry which is preliminary data.</text>
</comment>
<evidence type="ECO:0000313" key="3">
    <source>
        <dbReference type="Proteomes" id="UP001280121"/>
    </source>
</evidence>
<accession>A0AAE0CP30</accession>
<dbReference type="Proteomes" id="UP001280121">
    <property type="component" value="Unassembled WGS sequence"/>
</dbReference>
<keyword evidence="3" id="KW-1185">Reference proteome</keyword>
<dbReference type="AlphaFoldDB" id="A0AAE0CP30"/>
<dbReference type="EMBL" id="JANJYI010000002">
    <property type="protein sequence ID" value="KAK2658194.1"/>
    <property type="molecule type" value="Genomic_DNA"/>
</dbReference>
<evidence type="ECO:0000313" key="2">
    <source>
        <dbReference type="EMBL" id="KAK2658194.1"/>
    </source>
</evidence>
<evidence type="ECO:0000256" key="1">
    <source>
        <dbReference type="SAM" id="MobiDB-lite"/>
    </source>
</evidence>
<gene>
    <name evidence="2" type="ORF">Ddye_004727</name>
</gene>
<reference evidence="2" key="1">
    <citation type="journal article" date="2023" name="Plant J.">
        <title>Genome sequences and population genomics provide insights into the demographic history, inbreeding, and mutation load of two 'living fossil' tree species of Dipteronia.</title>
        <authorList>
            <person name="Feng Y."/>
            <person name="Comes H.P."/>
            <person name="Chen J."/>
            <person name="Zhu S."/>
            <person name="Lu R."/>
            <person name="Zhang X."/>
            <person name="Li P."/>
            <person name="Qiu J."/>
            <person name="Olsen K.M."/>
            <person name="Qiu Y."/>
        </authorList>
    </citation>
    <scope>NUCLEOTIDE SEQUENCE</scope>
    <source>
        <strain evidence="2">KIB01</strain>
    </source>
</reference>